<dbReference type="Gene3D" id="2.30.30.40">
    <property type="entry name" value="SH3 Domains"/>
    <property type="match status" value="1"/>
</dbReference>
<dbReference type="Pfam" id="PF08239">
    <property type="entry name" value="SH3_3"/>
    <property type="match status" value="1"/>
</dbReference>
<reference evidence="3" key="1">
    <citation type="submission" date="2022-09" db="EMBL/GenBank/DDBJ databases">
        <title>Eubacterium sp. LFL-14 isolated from human feces.</title>
        <authorList>
            <person name="Liu F."/>
        </authorList>
    </citation>
    <scope>NUCLEOTIDE SEQUENCE</scope>
    <source>
        <strain evidence="3">LFL-14</strain>
    </source>
</reference>
<evidence type="ECO:0000256" key="1">
    <source>
        <dbReference type="SAM" id="SignalP"/>
    </source>
</evidence>
<protein>
    <submittedName>
        <fullName evidence="3">SH3 domain-containing protein</fullName>
    </submittedName>
</protein>
<dbReference type="EMBL" id="JAODBU010000013">
    <property type="protein sequence ID" value="MCT7399870.1"/>
    <property type="molecule type" value="Genomic_DNA"/>
</dbReference>
<keyword evidence="1" id="KW-0732">Signal</keyword>
<dbReference type="InterPro" id="IPR003646">
    <property type="entry name" value="SH3-like_bac-type"/>
</dbReference>
<feature type="domain" description="SH3b" evidence="2">
    <location>
        <begin position="72"/>
        <end position="130"/>
    </location>
</feature>
<evidence type="ECO:0000313" key="3">
    <source>
        <dbReference type="EMBL" id="MCT7399870.1"/>
    </source>
</evidence>
<dbReference type="Proteomes" id="UP001431199">
    <property type="component" value="Unassembled WGS sequence"/>
</dbReference>
<feature type="chain" id="PRO_5047175726" evidence="1">
    <location>
        <begin position="27"/>
        <end position="134"/>
    </location>
</feature>
<organism evidence="3 4">
    <name type="scientific">Eubacterium album</name>
    <dbReference type="NCBI Taxonomy" id="2978477"/>
    <lineage>
        <taxon>Bacteria</taxon>
        <taxon>Bacillati</taxon>
        <taxon>Bacillota</taxon>
        <taxon>Clostridia</taxon>
        <taxon>Eubacteriales</taxon>
        <taxon>Eubacteriaceae</taxon>
        <taxon>Eubacterium</taxon>
    </lineage>
</organism>
<dbReference type="RefSeq" id="WP_260979103.1">
    <property type="nucleotide sequence ID" value="NZ_JAODBU010000013.1"/>
</dbReference>
<gene>
    <name evidence="3" type="ORF">N5B56_12400</name>
</gene>
<evidence type="ECO:0000313" key="4">
    <source>
        <dbReference type="Proteomes" id="UP001431199"/>
    </source>
</evidence>
<accession>A0ABT2M2W3</accession>
<proteinExistence type="predicted"/>
<feature type="signal peptide" evidence="1">
    <location>
        <begin position="1"/>
        <end position="26"/>
    </location>
</feature>
<keyword evidence="4" id="KW-1185">Reference proteome</keyword>
<comment type="caution">
    <text evidence="3">The sequence shown here is derived from an EMBL/GenBank/DDBJ whole genome shotgun (WGS) entry which is preliminary data.</text>
</comment>
<sequence>MKKKMIKWALCIWCGAAVMMTNNVMANCVDETGINDEIVEATIQIDMQQEINMIDIQYSTASYIGGVVVGNGIALRTGPGASNTILERMYNKEKVKVNLTKSNRECPSGRWYYLQRTKTGTWGWASTEYINIYD</sequence>
<evidence type="ECO:0000259" key="2">
    <source>
        <dbReference type="Pfam" id="PF08239"/>
    </source>
</evidence>
<name>A0ABT2M2W3_9FIRM</name>